<dbReference type="OrthoDB" id="2064143at2"/>
<evidence type="ECO:0000313" key="2">
    <source>
        <dbReference type="Proteomes" id="UP000007491"/>
    </source>
</evidence>
<dbReference type="STRING" id="1604.LAC30SC_06500"/>
<organism evidence="1 2">
    <name type="scientific">Lactobacillus amylovorus</name>
    <dbReference type="NCBI Taxonomy" id="1604"/>
    <lineage>
        <taxon>Bacteria</taxon>
        <taxon>Bacillati</taxon>
        <taxon>Bacillota</taxon>
        <taxon>Bacilli</taxon>
        <taxon>Lactobacillales</taxon>
        <taxon>Lactobacillaceae</taxon>
        <taxon>Lactobacillus</taxon>
    </lineage>
</organism>
<dbReference type="RefSeq" id="WP_013642048.1">
    <property type="nucleotide sequence ID" value="NC_015214.1"/>
</dbReference>
<dbReference type="EMBL" id="CP002559">
    <property type="protein sequence ID" value="ADZ07424.1"/>
    <property type="molecule type" value="Genomic_DNA"/>
</dbReference>
<proteinExistence type="predicted"/>
<accession>F0TFD0</accession>
<dbReference type="Proteomes" id="UP000007491">
    <property type="component" value="Chromosome"/>
</dbReference>
<name>F0TFD0_LACAM</name>
<reference key="2">
    <citation type="submission" date="2011-02" db="EMBL/GenBank/DDBJ databases">
        <authorList>
            <person name="Roh H."/>
            <person name="Ko H.-J."/>
            <person name="Kim S.-H."/>
            <person name="Choi I.-G."/>
            <person name="Oh S."/>
        </authorList>
    </citation>
    <scope>NUCLEOTIDE SEQUENCE</scope>
    <source>
        <strain>30SC</strain>
    </source>
</reference>
<protein>
    <submittedName>
        <fullName evidence="1">Uncharacterized protein</fullName>
    </submittedName>
</protein>
<gene>
    <name evidence="1" type="ordered locus">LAC30SC_06500</name>
</gene>
<evidence type="ECO:0000313" key="1">
    <source>
        <dbReference type="EMBL" id="ADZ07424.1"/>
    </source>
</evidence>
<sequence length="101" mass="11891">MTLAEYELRMESYELKNVNKRLDMATQAFFNANVQAVDNDGKPIYKNFDDFYDYVSAINDVRSKYEPNYVPIKKTKKKSKTDVLIDRIKTYKKKHPKKGAN</sequence>
<reference evidence="1 2" key="1">
    <citation type="journal article" date="2011" name="J. Bacteriol.">
        <title>Complete genome sequencing of Lactobacillus acidophilus 30SC, isolated from swine intestine.</title>
        <authorList>
            <person name="Oh S."/>
            <person name="Roh H."/>
            <person name="Ko H.J."/>
            <person name="Kim S."/>
            <person name="Kim K.H."/>
            <person name="Lee S.E."/>
            <person name="Chang I.S."/>
            <person name="Kim S."/>
            <person name="Choi I.G."/>
        </authorList>
    </citation>
    <scope>NUCLEOTIDE SEQUENCE [LARGE SCALE GENOMIC DNA]</scope>
    <source>
        <strain evidence="1 2">30SC</strain>
    </source>
</reference>
<dbReference type="KEGG" id="lai:LAC30SC_06500"/>
<dbReference type="HOGENOM" id="CLU_160625_1_0_9"/>
<dbReference type="AlphaFoldDB" id="F0TFD0"/>